<evidence type="ECO:0000313" key="2">
    <source>
        <dbReference type="Proteomes" id="UP000001600"/>
    </source>
</evidence>
<dbReference type="Proteomes" id="UP000001600">
    <property type="component" value="Chromosome 1"/>
</dbReference>
<dbReference type="AlphaFoldDB" id="B9JD03"/>
<protein>
    <submittedName>
        <fullName evidence="1">Uncharacterized protein</fullName>
    </submittedName>
</protein>
<name>B9JD03_RHIR8</name>
<dbReference type="EMBL" id="CP000628">
    <property type="protein sequence ID" value="ACM26140.1"/>
    <property type="molecule type" value="Genomic_DNA"/>
</dbReference>
<dbReference type="HOGENOM" id="CLU_3113762_0_0_5"/>
<reference evidence="1 2" key="1">
    <citation type="journal article" date="2009" name="J. Bacteriol.">
        <title>Genome sequences of three Agrobacterium biovars help elucidate the evolution of multichromosome genomes in bacteria.</title>
        <authorList>
            <person name="Slater S.C."/>
            <person name="Goldman B.S."/>
            <person name="Goodner B."/>
            <person name="Setubal J.C."/>
            <person name="Farrand S.K."/>
            <person name="Nester E.W."/>
            <person name="Burr T.J."/>
            <person name="Banta L."/>
            <person name="Dickerman A.W."/>
            <person name="Paulsen I."/>
            <person name="Otten L."/>
            <person name="Suen G."/>
            <person name="Welch R."/>
            <person name="Almeida N.F."/>
            <person name="Arnold F."/>
            <person name="Burton O.T."/>
            <person name="Du Z."/>
            <person name="Ewing A."/>
            <person name="Godsy E."/>
            <person name="Heisel S."/>
            <person name="Houmiel K.L."/>
            <person name="Jhaveri J."/>
            <person name="Lu J."/>
            <person name="Miller N.M."/>
            <person name="Norton S."/>
            <person name="Chen Q."/>
            <person name="Phoolcharoen W."/>
            <person name="Ohlin V."/>
            <person name="Ondrusek D."/>
            <person name="Pride N."/>
            <person name="Stricklin S.L."/>
            <person name="Sun J."/>
            <person name="Wheeler C."/>
            <person name="Wilson L."/>
            <person name="Zhu H."/>
            <person name="Wood D.W."/>
        </authorList>
    </citation>
    <scope>NUCLEOTIDE SEQUENCE [LARGE SCALE GENOMIC DNA]</scope>
    <source>
        <strain evidence="2">K84 / ATCC BAA-868</strain>
    </source>
</reference>
<gene>
    <name evidence="1" type="ordered locus">Arad_1790</name>
</gene>
<dbReference type="STRING" id="311403.Arad_1790"/>
<organism evidence="1 2">
    <name type="scientific">Rhizobium rhizogenes (strain K84 / ATCC BAA-868)</name>
    <name type="common">Agrobacterium radiobacter</name>
    <dbReference type="NCBI Taxonomy" id="311403"/>
    <lineage>
        <taxon>Bacteria</taxon>
        <taxon>Pseudomonadati</taxon>
        <taxon>Pseudomonadota</taxon>
        <taxon>Alphaproteobacteria</taxon>
        <taxon>Hyphomicrobiales</taxon>
        <taxon>Rhizobiaceae</taxon>
        <taxon>Rhizobium/Agrobacterium group</taxon>
        <taxon>Rhizobium</taxon>
    </lineage>
</organism>
<evidence type="ECO:0000313" key="1">
    <source>
        <dbReference type="EMBL" id="ACM26140.1"/>
    </source>
</evidence>
<accession>B9JD03</accession>
<dbReference type="KEGG" id="ara:Arad_1790"/>
<proteinExistence type="predicted"/>
<sequence length="50" mass="5532">MKFSAKPRKSELISNGIHLQTEMGWRFSSILQEALRNMILSGLLSGAGAR</sequence>